<feature type="domain" description="Reverse transcriptase" evidence="1">
    <location>
        <begin position="40"/>
        <end position="141"/>
    </location>
</feature>
<evidence type="ECO:0000313" key="2">
    <source>
        <dbReference type="EMBL" id="JAR96519.1"/>
    </source>
</evidence>
<dbReference type="Pfam" id="PF00078">
    <property type="entry name" value="RVT_1"/>
    <property type="match status" value="1"/>
</dbReference>
<protein>
    <submittedName>
        <fullName evidence="2">Reverse ribonuclease</fullName>
    </submittedName>
</protein>
<dbReference type="EMBL" id="GEMB01006840">
    <property type="protein sequence ID" value="JAR96519.1"/>
    <property type="molecule type" value="Transcribed_RNA"/>
</dbReference>
<feature type="non-terminal residue" evidence="2">
    <location>
        <position position="1"/>
    </location>
</feature>
<accession>A0A170VBX4</accession>
<dbReference type="PANTHER" id="PTHR24559:SF444">
    <property type="entry name" value="REVERSE TRANSCRIPTASE DOMAIN-CONTAINING PROTEIN"/>
    <property type="match status" value="1"/>
</dbReference>
<dbReference type="Gene3D" id="3.10.10.10">
    <property type="entry name" value="HIV Type 1 Reverse Transcriptase, subunit A, domain 1"/>
    <property type="match status" value="1"/>
</dbReference>
<evidence type="ECO:0000259" key="1">
    <source>
        <dbReference type="Pfam" id="PF00078"/>
    </source>
</evidence>
<dbReference type="InterPro" id="IPR053134">
    <property type="entry name" value="RNA-dir_DNA_polymerase"/>
</dbReference>
<sequence length="145" mass="16437">TRIPVLPKVLEALHSELDKMLEQGLVEPSHAAWASPVVMVRKSDGTYRACLDFRKVNSVTAKDSYPMPNLSQILDGLRQARYLSKIDLKQAFLQVPLADEESRDITSFIVPSRGLFRYRVMPFGLCNSPATFQRLVDEIFGPEVW</sequence>
<proteinExistence type="predicted"/>
<dbReference type="InterPro" id="IPR000477">
    <property type="entry name" value="RT_dom"/>
</dbReference>
<organism evidence="2">
    <name type="scientific">Triatoma infestans</name>
    <name type="common">Assassin bug</name>
    <dbReference type="NCBI Taxonomy" id="30076"/>
    <lineage>
        <taxon>Eukaryota</taxon>
        <taxon>Metazoa</taxon>
        <taxon>Ecdysozoa</taxon>
        <taxon>Arthropoda</taxon>
        <taxon>Hexapoda</taxon>
        <taxon>Insecta</taxon>
        <taxon>Pterygota</taxon>
        <taxon>Neoptera</taxon>
        <taxon>Paraneoptera</taxon>
        <taxon>Hemiptera</taxon>
        <taxon>Heteroptera</taxon>
        <taxon>Panheteroptera</taxon>
        <taxon>Cimicomorpha</taxon>
        <taxon>Reduviidae</taxon>
        <taxon>Triatominae</taxon>
        <taxon>Triatoma</taxon>
    </lineage>
</organism>
<dbReference type="GO" id="GO:0071897">
    <property type="term" value="P:DNA biosynthetic process"/>
    <property type="evidence" value="ECO:0007669"/>
    <property type="project" value="UniProtKB-ARBA"/>
</dbReference>
<dbReference type="CDD" id="cd01647">
    <property type="entry name" value="RT_LTR"/>
    <property type="match status" value="1"/>
</dbReference>
<dbReference type="PANTHER" id="PTHR24559">
    <property type="entry name" value="TRANSPOSON TY3-I GAG-POL POLYPROTEIN"/>
    <property type="match status" value="1"/>
</dbReference>
<name>A0A170VBX4_TRIIF</name>
<dbReference type="InterPro" id="IPR043502">
    <property type="entry name" value="DNA/RNA_pol_sf"/>
</dbReference>
<reference evidence="2" key="2">
    <citation type="journal article" date="2017" name="J. Med. Entomol.">
        <title>Transcriptome Analysis of the Triatoma infestans (Hemiptera: Reduviidae) Integument.</title>
        <authorList>
            <person name="Calderon-Fernandez G.M."/>
            <person name="Moriconi D.E."/>
            <person name="Dulbecco A.B."/>
            <person name="Juarez M.P."/>
        </authorList>
    </citation>
    <scope>NUCLEOTIDE SEQUENCE</scope>
    <source>
        <strain evidence="2">Int1</strain>
        <tissue evidence="2">Integument</tissue>
    </source>
</reference>
<dbReference type="AlphaFoldDB" id="A0A170VBX4"/>
<reference evidence="2" key="1">
    <citation type="submission" date="2016-04" db="EMBL/GenBank/DDBJ databases">
        <authorList>
            <person name="Calderon-Fernandez G.M.Sr."/>
        </authorList>
    </citation>
    <scope>NUCLEOTIDE SEQUENCE</scope>
    <source>
        <strain evidence="2">Int1</strain>
        <tissue evidence="2">Integument</tissue>
    </source>
</reference>
<dbReference type="SUPFAM" id="SSF56672">
    <property type="entry name" value="DNA/RNA polymerases"/>
    <property type="match status" value="1"/>
</dbReference>
<feature type="non-terminal residue" evidence="2">
    <location>
        <position position="145"/>
    </location>
</feature>